<dbReference type="InterPro" id="IPR055259">
    <property type="entry name" value="YkvP/CgeB_Glyco_trans-like"/>
</dbReference>
<dbReference type="PANTHER" id="PTHR45947:SF11">
    <property type="entry name" value="SLR1508 PROTEIN"/>
    <property type="match status" value="1"/>
</dbReference>
<evidence type="ECO:0000313" key="3">
    <source>
        <dbReference type="Proteomes" id="UP001589698"/>
    </source>
</evidence>
<dbReference type="Gene3D" id="3.40.50.2000">
    <property type="entry name" value="Glycogen Phosphorylase B"/>
    <property type="match status" value="1"/>
</dbReference>
<gene>
    <name evidence="2" type="ORF">ACFFJG_07015</name>
</gene>
<protein>
    <submittedName>
        <fullName evidence="2">Glycosyltransferase</fullName>
        <ecNumber evidence="2">2.4.-.-</ecNumber>
    </submittedName>
</protein>
<keyword evidence="2" id="KW-0808">Transferase</keyword>
<organism evidence="2 3">
    <name type="scientific">Nocardioides zeicaulis</name>
    <dbReference type="NCBI Taxonomy" id="1776857"/>
    <lineage>
        <taxon>Bacteria</taxon>
        <taxon>Bacillati</taxon>
        <taxon>Actinomycetota</taxon>
        <taxon>Actinomycetes</taxon>
        <taxon>Propionibacteriales</taxon>
        <taxon>Nocardioidaceae</taxon>
        <taxon>Nocardioides</taxon>
    </lineage>
</organism>
<dbReference type="Proteomes" id="UP001589698">
    <property type="component" value="Unassembled WGS sequence"/>
</dbReference>
<feature type="domain" description="Spore protein YkvP/CgeB glycosyl transferase-like" evidence="1">
    <location>
        <begin position="188"/>
        <end position="331"/>
    </location>
</feature>
<dbReference type="EMBL" id="JBHLXH010000001">
    <property type="protein sequence ID" value="MFC0222226.1"/>
    <property type="molecule type" value="Genomic_DNA"/>
</dbReference>
<accession>A0ABV6DZS3</accession>
<dbReference type="SUPFAM" id="SSF53756">
    <property type="entry name" value="UDP-Glycosyltransferase/glycogen phosphorylase"/>
    <property type="match status" value="1"/>
</dbReference>
<dbReference type="GO" id="GO:0016757">
    <property type="term" value="F:glycosyltransferase activity"/>
    <property type="evidence" value="ECO:0007669"/>
    <property type="project" value="UniProtKB-KW"/>
</dbReference>
<dbReference type="PANTHER" id="PTHR45947">
    <property type="entry name" value="SULFOQUINOVOSYL TRANSFERASE SQD2"/>
    <property type="match status" value="1"/>
</dbReference>
<name>A0ABV6DZS3_9ACTN</name>
<dbReference type="InterPro" id="IPR050194">
    <property type="entry name" value="Glycosyltransferase_grp1"/>
</dbReference>
<evidence type="ECO:0000313" key="2">
    <source>
        <dbReference type="EMBL" id="MFC0222226.1"/>
    </source>
</evidence>
<evidence type="ECO:0000259" key="1">
    <source>
        <dbReference type="Pfam" id="PF13524"/>
    </source>
</evidence>
<keyword evidence="3" id="KW-1185">Reference proteome</keyword>
<proteinExistence type="predicted"/>
<dbReference type="RefSeq" id="WP_378517884.1">
    <property type="nucleotide sequence ID" value="NZ_CBCSDI010000021.1"/>
</dbReference>
<dbReference type="Pfam" id="PF13524">
    <property type="entry name" value="Glyco_trans_1_2"/>
    <property type="match status" value="1"/>
</dbReference>
<reference evidence="2 3" key="1">
    <citation type="submission" date="2024-09" db="EMBL/GenBank/DDBJ databases">
        <authorList>
            <person name="Sun Q."/>
            <person name="Mori K."/>
        </authorList>
    </citation>
    <scope>NUCLEOTIDE SEQUENCE [LARGE SCALE GENOMIC DNA]</scope>
    <source>
        <strain evidence="2 3">CCM 8654</strain>
    </source>
</reference>
<comment type="caution">
    <text evidence="2">The sequence shown here is derived from an EMBL/GenBank/DDBJ whole genome shotgun (WGS) entry which is preliminary data.</text>
</comment>
<sequence>MTTRLLVFNGTAARSEPQPYGLETMEGLGYELVVPPPGRVPGKVRDVVHHRWGVQVGQPGLRAARGADVVLAYLEPNIAYPALASRVPGSPLARRPLVGIFCWAAEELRTADKVRRRRLQRMLAACDVVGFFSSNQADVLVAHGVPRARLALLPFGIDTTALATAAGRERDIDVLSVGWDRGRDYPTLLRALAGTGTRAQVVAPPDRFADQVLPGEVTVLGTVPHAEYRDLLARARVVVVPTHDLAYPTGQTVAMEAAAAGCAVVVSRTAAMEDYFTDTVTAEMPEVGDADGLRARVRALLDDPGRRGALAARSTAHALEHFDHVHLWRALDRELRARRLAGPPLS</sequence>
<dbReference type="EC" id="2.4.-.-" evidence="2"/>
<keyword evidence="2" id="KW-0328">Glycosyltransferase</keyword>